<dbReference type="WBParaSite" id="nRc.2.0.1.t43688-RA">
    <property type="protein sequence ID" value="nRc.2.0.1.t43688-RA"/>
    <property type="gene ID" value="nRc.2.0.1.g43688"/>
</dbReference>
<name>A0A915L1Q7_ROMCU</name>
<keyword evidence="2" id="KW-1185">Reference proteome</keyword>
<accession>A0A915L1Q7</accession>
<dbReference type="SUPFAM" id="SSF56436">
    <property type="entry name" value="C-type lectin-like"/>
    <property type="match status" value="2"/>
</dbReference>
<evidence type="ECO:0000313" key="3">
    <source>
        <dbReference type="WBParaSite" id="nRc.2.0.1.t43688-RA"/>
    </source>
</evidence>
<dbReference type="InterPro" id="IPR016187">
    <property type="entry name" value="CTDL_fold"/>
</dbReference>
<sequence length="250" mass="27709">LHFRTLTFPAITFCATNPFKASQVGQSPEIDGLLQDLEQSLYGSSNANDTSVAPFTSTIESSSDDSHSRKKRQIAVGCPNDYFRLEGGCYMKANLTTNWHTAYNVCKAYGADLPIFTNFSNYRAFFNWRNKPVSGEDSTCKLQGFQMSANAPSILCNNSLTNVKSWWCIADHPEYSAVSSAVQADSCFCLFFNSSSETMSFDNANRGCESMNGTLVDYRSQSEVDMIYQLISNFNATDGDLMNAALKEQI</sequence>
<dbReference type="Proteomes" id="UP000887565">
    <property type="component" value="Unplaced"/>
</dbReference>
<proteinExistence type="predicted"/>
<evidence type="ECO:0000313" key="2">
    <source>
        <dbReference type="Proteomes" id="UP000887565"/>
    </source>
</evidence>
<reference evidence="3" key="1">
    <citation type="submission" date="2022-11" db="UniProtKB">
        <authorList>
            <consortium name="WormBaseParasite"/>
        </authorList>
    </citation>
    <scope>IDENTIFICATION</scope>
</reference>
<dbReference type="InterPro" id="IPR016186">
    <property type="entry name" value="C-type_lectin-like/link_sf"/>
</dbReference>
<dbReference type="Gene3D" id="3.10.100.10">
    <property type="entry name" value="Mannose-Binding Protein A, subunit A"/>
    <property type="match status" value="2"/>
</dbReference>
<evidence type="ECO:0000256" key="1">
    <source>
        <dbReference type="SAM" id="MobiDB-lite"/>
    </source>
</evidence>
<organism evidence="2 3">
    <name type="scientific">Romanomermis culicivorax</name>
    <name type="common">Nematode worm</name>
    <dbReference type="NCBI Taxonomy" id="13658"/>
    <lineage>
        <taxon>Eukaryota</taxon>
        <taxon>Metazoa</taxon>
        <taxon>Ecdysozoa</taxon>
        <taxon>Nematoda</taxon>
        <taxon>Enoplea</taxon>
        <taxon>Dorylaimia</taxon>
        <taxon>Mermithida</taxon>
        <taxon>Mermithoidea</taxon>
        <taxon>Mermithidae</taxon>
        <taxon>Romanomermis</taxon>
    </lineage>
</organism>
<feature type="region of interest" description="Disordered" evidence="1">
    <location>
        <begin position="53"/>
        <end position="72"/>
    </location>
</feature>
<dbReference type="AlphaFoldDB" id="A0A915L1Q7"/>
<protein>
    <submittedName>
        <fullName evidence="3">C-type lectin domain-containing protein</fullName>
    </submittedName>
</protein>